<name>A0ABQ8J5G4_DERPT</name>
<dbReference type="Proteomes" id="UP000887458">
    <property type="component" value="Unassembled WGS sequence"/>
</dbReference>
<organism evidence="1 2">
    <name type="scientific">Dermatophagoides pteronyssinus</name>
    <name type="common">European house dust mite</name>
    <dbReference type="NCBI Taxonomy" id="6956"/>
    <lineage>
        <taxon>Eukaryota</taxon>
        <taxon>Metazoa</taxon>
        <taxon>Ecdysozoa</taxon>
        <taxon>Arthropoda</taxon>
        <taxon>Chelicerata</taxon>
        <taxon>Arachnida</taxon>
        <taxon>Acari</taxon>
        <taxon>Acariformes</taxon>
        <taxon>Sarcoptiformes</taxon>
        <taxon>Astigmata</taxon>
        <taxon>Psoroptidia</taxon>
        <taxon>Analgoidea</taxon>
        <taxon>Pyroglyphidae</taxon>
        <taxon>Dermatophagoidinae</taxon>
        <taxon>Dermatophagoides</taxon>
    </lineage>
</organism>
<accession>A0ABQ8J5G4</accession>
<dbReference type="EMBL" id="NJHN03000074">
    <property type="protein sequence ID" value="KAH9417737.1"/>
    <property type="molecule type" value="Genomic_DNA"/>
</dbReference>
<protein>
    <submittedName>
        <fullName evidence="1">Uncharacterized protein</fullName>
    </submittedName>
</protein>
<proteinExistence type="predicted"/>
<gene>
    <name evidence="1" type="ORF">DERP_011448</name>
</gene>
<sequence length="62" mass="7584">MTHVQEWRPPHTSFKFLHDDIDIMVLISKDDCKMKFETKFKEKKKNLYIAQLAFEVYNKKHL</sequence>
<comment type="caution">
    <text evidence="1">The sequence shown here is derived from an EMBL/GenBank/DDBJ whole genome shotgun (WGS) entry which is preliminary data.</text>
</comment>
<reference evidence="1 2" key="2">
    <citation type="journal article" date="2022" name="Mol. Biol. Evol.">
        <title>Comparative Genomics Reveals Insights into the Divergent Evolution of Astigmatic Mites and Household Pest Adaptations.</title>
        <authorList>
            <person name="Xiong Q."/>
            <person name="Wan A.T."/>
            <person name="Liu X."/>
            <person name="Fung C.S."/>
            <person name="Xiao X."/>
            <person name="Malainual N."/>
            <person name="Hou J."/>
            <person name="Wang L."/>
            <person name="Wang M."/>
            <person name="Yang K.Y."/>
            <person name="Cui Y."/>
            <person name="Leung E.L."/>
            <person name="Nong W."/>
            <person name="Shin S.K."/>
            <person name="Au S.W."/>
            <person name="Jeong K.Y."/>
            <person name="Chew F.T."/>
            <person name="Hui J.H."/>
            <person name="Leung T.F."/>
            <person name="Tungtrongchitr A."/>
            <person name="Zhong N."/>
            <person name="Liu Z."/>
            <person name="Tsui S.K."/>
        </authorList>
    </citation>
    <scope>NUCLEOTIDE SEQUENCE [LARGE SCALE GENOMIC DNA]</scope>
    <source>
        <strain evidence="1">Derp</strain>
    </source>
</reference>
<reference evidence="1 2" key="1">
    <citation type="journal article" date="2018" name="J. Allergy Clin. Immunol.">
        <title>High-quality assembly of Dermatophagoides pteronyssinus genome and transcriptome reveals a wide range of novel allergens.</title>
        <authorList>
            <person name="Liu X.Y."/>
            <person name="Yang K.Y."/>
            <person name="Wang M.Q."/>
            <person name="Kwok J.S."/>
            <person name="Zeng X."/>
            <person name="Yang Z."/>
            <person name="Xiao X.J."/>
            <person name="Lau C.P."/>
            <person name="Li Y."/>
            <person name="Huang Z.M."/>
            <person name="Ba J.G."/>
            <person name="Yim A.K."/>
            <person name="Ouyang C.Y."/>
            <person name="Ngai S.M."/>
            <person name="Chan T.F."/>
            <person name="Leung E.L."/>
            <person name="Liu L."/>
            <person name="Liu Z.G."/>
            <person name="Tsui S.K."/>
        </authorList>
    </citation>
    <scope>NUCLEOTIDE SEQUENCE [LARGE SCALE GENOMIC DNA]</scope>
    <source>
        <strain evidence="1">Derp</strain>
    </source>
</reference>
<evidence type="ECO:0000313" key="1">
    <source>
        <dbReference type="EMBL" id="KAH9417737.1"/>
    </source>
</evidence>
<keyword evidence="2" id="KW-1185">Reference proteome</keyword>
<evidence type="ECO:0000313" key="2">
    <source>
        <dbReference type="Proteomes" id="UP000887458"/>
    </source>
</evidence>